<organism evidence="1">
    <name type="scientific">Anguilla anguilla</name>
    <name type="common">European freshwater eel</name>
    <name type="synonym">Muraena anguilla</name>
    <dbReference type="NCBI Taxonomy" id="7936"/>
    <lineage>
        <taxon>Eukaryota</taxon>
        <taxon>Metazoa</taxon>
        <taxon>Chordata</taxon>
        <taxon>Craniata</taxon>
        <taxon>Vertebrata</taxon>
        <taxon>Euteleostomi</taxon>
        <taxon>Actinopterygii</taxon>
        <taxon>Neopterygii</taxon>
        <taxon>Teleostei</taxon>
        <taxon>Anguilliformes</taxon>
        <taxon>Anguillidae</taxon>
        <taxon>Anguilla</taxon>
    </lineage>
</organism>
<sequence length="28" mass="3408">MQASLRMTIEENSIRKHIFFNTVDKRLE</sequence>
<reference evidence="1" key="2">
    <citation type="journal article" date="2015" name="Fish Shellfish Immunol.">
        <title>Early steps in the European eel (Anguilla anguilla)-Vibrio vulnificus interaction in the gills: Role of the RtxA13 toxin.</title>
        <authorList>
            <person name="Callol A."/>
            <person name="Pajuelo D."/>
            <person name="Ebbesson L."/>
            <person name="Teles M."/>
            <person name="MacKenzie S."/>
            <person name="Amaro C."/>
        </authorList>
    </citation>
    <scope>NUCLEOTIDE SEQUENCE</scope>
</reference>
<accession>A0A0E9R1T8</accession>
<evidence type="ECO:0000313" key="1">
    <source>
        <dbReference type="EMBL" id="JAH22435.1"/>
    </source>
</evidence>
<name>A0A0E9R1T8_ANGAN</name>
<protein>
    <submittedName>
        <fullName evidence="1">Uncharacterized protein</fullName>
    </submittedName>
</protein>
<dbReference type="AlphaFoldDB" id="A0A0E9R1T8"/>
<proteinExistence type="predicted"/>
<reference evidence="1" key="1">
    <citation type="submission" date="2014-11" db="EMBL/GenBank/DDBJ databases">
        <authorList>
            <person name="Amaro Gonzalez C."/>
        </authorList>
    </citation>
    <scope>NUCLEOTIDE SEQUENCE</scope>
</reference>
<dbReference type="EMBL" id="GBXM01086142">
    <property type="protein sequence ID" value="JAH22435.1"/>
    <property type="molecule type" value="Transcribed_RNA"/>
</dbReference>